<sequence>MINDSSGGGVPEVRIAVECNTSSSNYSLDRSISIVFEIIFWHKDLSCLSHPRLTPCQSFNSPQQAFSNSSNVCFNTL</sequence>
<evidence type="ECO:0000313" key="3">
    <source>
        <dbReference type="WBParaSite" id="OFLC_0000477601-mRNA-1"/>
    </source>
</evidence>
<proteinExistence type="predicted"/>
<protein>
    <submittedName>
        <fullName evidence="1 3">Uncharacterized protein</fullName>
    </submittedName>
</protein>
<gene>
    <name evidence="1" type="ORF">OFLC_LOCUS4777</name>
</gene>
<keyword evidence="2" id="KW-1185">Reference proteome</keyword>
<accession>A0A183HBB5</accession>
<evidence type="ECO:0000313" key="2">
    <source>
        <dbReference type="Proteomes" id="UP000267606"/>
    </source>
</evidence>
<evidence type="ECO:0000313" key="1">
    <source>
        <dbReference type="EMBL" id="VDO41009.1"/>
    </source>
</evidence>
<name>A0A183HBB5_9BILA</name>
<dbReference type="WBParaSite" id="OFLC_0000477601-mRNA-1">
    <property type="protein sequence ID" value="OFLC_0000477601-mRNA-1"/>
    <property type="gene ID" value="OFLC_0000477601"/>
</dbReference>
<reference evidence="3" key="1">
    <citation type="submission" date="2016-06" db="UniProtKB">
        <authorList>
            <consortium name="WormBaseParasite"/>
        </authorList>
    </citation>
    <scope>IDENTIFICATION</scope>
</reference>
<organism evidence="3">
    <name type="scientific">Onchocerca flexuosa</name>
    <dbReference type="NCBI Taxonomy" id="387005"/>
    <lineage>
        <taxon>Eukaryota</taxon>
        <taxon>Metazoa</taxon>
        <taxon>Ecdysozoa</taxon>
        <taxon>Nematoda</taxon>
        <taxon>Chromadorea</taxon>
        <taxon>Rhabditida</taxon>
        <taxon>Spirurina</taxon>
        <taxon>Spiruromorpha</taxon>
        <taxon>Filarioidea</taxon>
        <taxon>Onchocercidae</taxon>
        <taxon>Onchocerca</taxon>
    </lineage>
</organism>
<dbReference type="Proteomes" id="UP000267606">
    <property type="component" value="Unassembled WGS sequence"/>
</dbReference>
<dbReference type="EMBL" id="UZAJ01003802">
    <property type="protein sequence ID" value="VDO41009.1"/>
    <property type="molecule type" value="Genomic_DNA"/>
</dbReference>
<dbReference type="AlphaFoldDB" id="A0A183HBB5"/>
<reference evidence="1 2" key="2">
    <citation type="submission" date="2018-11" db="EMBL/GenBank/DDBJ databases">
        <authorList>
            <consortium name="Pathogen Informatics"/>
        </authorList>
    </citation>
    <scope>NUCLEOTIDE SEQUENCE [LARGE SCALE GENOMIC DNA]</scope>
</reference>